<dbReference type="RefSeq" id="WP_193992335.1">
    <property type="nucleotide sequence ID" value="NZ_JADEXP010000046.1"/>
</dbReference>
<accession>A0A928X378</accession>
<dbReference type="Proteomes" id="UP000615026">
    <property type="component" value="Unassembled WGS sequence"/>
</dbReference>
<dbReference type="SUPFAM" id="SSF55486">
    <property type="entry name" value="Metalloproteases ('zincins'), catalytic domain"/>
    <property type="match status" value="1"/>
</dbReference>
<sequence>MREFSTLIGAQGMTPVPVANTGGQGTRDGHWREAVFGNELMTGFLNLGPNPLSRLTVGSLEDLGYAVNYTAADPYELPSALMLAVMGINTAGDYGRRQCRMCDAGVLGTHLFPQVESH</sequence>
<keyword evidence="6" id="KW-0482">Metalloprotease</keyword>
<evidence type="ECO:0000313" key="7">
    <source>
        <dbReference type="EMBL" id="MBE9066526.1"/>
    </source>
</evidence>
<protein>
    <submittedName>
        <fullName evidence="7">Uncharacterized protein</fullName>
    </submittedName>
</protein>
<comment type="cofactor">
    <cofactor evidence="1">
        <name>Zn(2+)</name>
        <dbReference type="ChEBI" id="CHEBI:29105"/>
    </cofactor>
</comment>
<dbReference type="GO" id="GO:0007155">
    <property type="term" value="P:cell adhesion"/>
    <property type="evidence" value="ECO:0007669"/>
    <property type="project" value="InterPro"/>
</dbReference>
<keyword evidence="2" id="KW-0645">Protease</keyword>
<reference evidence="7" key="1">
    <citation type="submission" date="2020-10" db="EMBL/GenBank/DDBJ databases">
        <authorList>
            <person name="Castelo-Branco R."/>
            <person name="Eusebio N."/>
            <person name="Adriana R."/>
            <person name="Vieira A."/>
            <person name="Brugerolle De Fraissinette N."/>
            <person name="Rezende De Castro R."/>
            <person name="Schneider M.P."/>
            <person name="Vasconcelos V."/>
            <person name="Leao P.N."/>
        </authorList>
    </citation>
    <scope>NUCLEOTIDE SEQUENCE</scope>
    <source>
        <strain evidence="7">LEGE 11479</strain>
    </source>
</reference>
<dbReference type="InterPro" id="IPR001577">
    <property type="entry name" value="Peptidase_M8"/>
</dbReference>
<dbReference type="AlphaFoldDB" id="A0A928X378"/>
<evidence type="ECO:0000256" key="3">
    <source>
        <dbReference type="ARBA" id="ARBA00022723"/>
    </source>
</evidence>
<comment type="caution">
    <text evidence="7">The sequence shown here is derived from an EMBL/GenBank/DDBJ whole genome shotgun (WGS) entry which is preliminary data.</text>
</comment>
<gene>
    <name evidence="7" type="ORF">IQ260_07660</name>
</gene>
<dbReference type="EMBL" id="JADEXP010000046">
    <property type="protein sequence ID" value="MBE9066526.1"/>
    <property type="molecule type" value="Genomic_DNA"/>
</dbReference>
<proteinExistence type="predicted"/>
<evidence type="ECO:0000256" key="1">
    <source>
        <dbReference type="ARBA" id="ARBA00001947"/>
    </source>
</evidence>
<dbReference type="GO" id="GO:0004222">
    <property type="term" value="F:metalloendopeptidase activity"/>
    <property type="evidence" value="ECO:0007669"/>
    <property type="project" value="InterPro"/>
</dbReference>
<keyword evidence="5" id="KW-0862">Zinc</keyword>
<evidence type="ECO:0000256" key="5">
    <source>
        <dbReference type="ARBA" id="ARBA00022833"/>
    </source>
</evidence>
<evidence type="ECO:0000313" key="8">
    <source>
        <dbReference type="Proteomes" id="UP000615026"/>
    </source>
</evidence>
<dbReference type="GO" id="GO:0016020">
    <property type="term" value="C:membrane"/>
    <property type="evidence" value="ECO:0007669"/>
    <property type="project" value="InterPro"/>
</dbReference>
<keyword evidence="4" id="KW-0378">Hydrolase</keyword>
<dbReference type="GO" id="GO:0046872">
    <property type="term" value="F:metal ion binding"/>
    <property type="evidence" value="ECO:0007669"/>
    <property type="project" value="UniProtKB-KW"/>
</dbReference>
<keyword evidence="3" id="KW-0479">Metal-binding</keyword>
<name>A0A928X378_LEPEC</name>
<dbReference type="Pfam" id="PF01457">
    <property type="entry name" value="Peptidase_M8"/>
    <property type="match status" value="1"/>
</dbReference>
<organism evidence="7 8">
    <name type="scientific">Leptolyngbya cf. ectocarpi LEGE 11479</name>
    <dbReference type="NCBI Taxonomy" id="1828722"/>
    <lineage>
        <taxon>Bacteria</taxon>
        <taxon>Bacillati</taxon>
        <taxon>Cyanobacteriota</taxon>
        <taxon>Cyanophyceae</taxon>
        <taxon>Leptolyngbyales</taxon>
        <taxon>Leptolyngbyaceae</taxon>
        <taxon>Leptolyngbya group</taxon>
        <taxon>Leptolyngbya</taxon>
    </lineage>
</organism>
<evidence type="ECO:0000256" key="6">
    <source>
        <dbReference type="ARBA" id="ARBA00023049"/>
    </source>
</evidence>
<keyword evidence="8" id="KW-1185">Reference proteome</keyword>
<evidence type="ECO:0000256" key="4">
    <source>
        <dbReference type="ARBA" id="ARBA00022801"/>
    </source>
</evidence>
<dbReference type="Gene3D" id="3.90.132.10">
    <property type="entry name" value="Leishmanolysin , domain 2"/>
    <property type="match status" value="1"/>
</dbReference>
<dbReference type="GO" id="GO:0006508">
    <property type="term" value="P:proteolysis"/>
    <property type="evidence" value="ECO:0007669"/>
    <property type="project" value="UniProtKB-KW"/>
</dbReference>
<evidence type="ECO:0000256" key="2">
    <source>
        <dbReference type="ARBA" id="ARBA00022670"/>
    </source>
</evidence>